<feature type="compositionally biased region" description="Polar residues" evidence="1">
    <location>
        <begin position="1"/>
        <end position="10"/>
    </location>
</feature>
<proteinExistence type="predicted"/>
<dbReference type="OrthoDB" id="9812192at2"/>
<sequence length="186" mass="20285">MENAINSGLSPIQPHSPPEDVQRSSSEGAGVAGNLVGAKQASSDAALRPGSTYIGDPLPLQNVDFSKILDVWKQVSDRPTKGSLESQVAELKAAIGAELASSQDMKASAKSLMRELLWRIDELPENLRGRGLETVLESFEQLMSKAWFDDVLPQVIASFDGPEWLEKFPESARRTVQLFMDSVENS</sequence>
<reference evidence="2 3" key="1">
    <citation type="submission" date="2019-08" db="EMBL/GenBank/DDBJ databases">
        <authorList>
            <person name="Peeters C."/>
        </authorList>
    </citation>
    <scope>NUCLEOTIDE SEQUENCE [LARGE SCALE GENOMIC DNA]</scope>
    <source>
        <strain evidence="2 3">LMG 31010</strain>
    </source>
</reference>
<evidence type="ECO:0000313" key="3">
    <source>
        <dbReference type="Proteomes" id="UP000343335"/>
    </source>
</evidence>
<dbReference type="RefSeq" id="WP_150663760.1">
    <property type="nucleotide sequence ID" value="NZ_CABPSA010000002.1"/>
</dbReference>
<name>A0A5E4TTS5_9BURK</name>
<protein>
    <submittedName>
        <fullName evidence="2">Uncharacterized protein</fullName>
    </submittedName>
</protein>
<evidence type="ECO:0000256" key="1">
    <source>
        <dbReference type="SAM" id="MobiDB-lite"/>
    </source>
</evidence>
<organism evidence="2 3">
    <name type="scientific">Pandoraea commovens</name>
    <dbReference type="NCBI Taxonomy" id="2508289"/>
    <lineage>
        <taxon>Bacteria</taxon>
        <taxon>Pseudomonadati</taxon>
        <taxon>Pseudomonadota</taxon>
        <taxon>Betaproteobacteria</taxon>
        <taxon>Burkholderiales</taxon>
        <taxon>Burkholderiaceae</taxon>
        <taxon>Pandoraea</taxon>
    </lineage>
</organism>
<dbReference type="AlphaFoldDB" id="A0A5E4TTS5"/>
<gene>
    <name evidence="2" type="ORF">PCO31010_01594</name>
</gene>
<accession>A0A5E4TTS5</accession>
<dbReference type="Proteomes" id="UP000343335">
    <property type="component" value="Unassembled WGS sequence"/>
</dbReference>
<evidence type="ECO:0000313" key="2">
    <source>
        <dbReference type="EMBL" id="VVD90004.1"/>
    </source>
</evidence>
<feature type="region of interest" description="Disordered" evidence="1">
    <location>
        <begin position="1"/>
        <end position="43"/>
    </location>
</feature>
<dbReference type="EMBL" id="CABPSA010000002">
    <property type="protein sequence ID" value="VVD90004.1"/>
    <property type="molecule type" value="Genomic_DNA"/>
</dbReference>